<dbReference type="Pfam" id="PF09990">
    <property type="entry name" value="DUF2231"/>
    <property type="match status" value="1"/>
</dbReference>
<dbReference type="InterPro" id="IPR019251">
    <property type="entry name" value="DUF2231_TM"/>
</dbReference>
<keyword evidence="2" id="KW-0472">Membrane</keyword>
<feature type="transmembrane region" description="Helical" evidence="2">
    <location>
        <begin position="12"/>
        <end position="33"/>
    </location>
</feature>
<feature type="compositionally biased region" description="Basic and acidic residues" evidence="1">
    <location>
        <begin position="176"/>
        <end position="188"/>
    </location>
</feature>
<reference evidence="4 5" key="1">
    <citation type="journal article" date="2016" name="Nat. Commun.">
        <title>Thousands of microbial genomes shed light on interconnected biogeochemical processes in an aquifer system.</title>
        <authorList>
            <person name="Anantharaman K."/>
            <person name="Brown C.T."/>
            <person name="Hug L.A."/>
            <person name="Sharon I."/>
            <person name="Castelle C.J."/>
            <person name="Probst A.J."/>
            <person name="Thomas B.C."/>
            <person name="Singh A."/>
            <person name="Wilkins M.J."/>
            <person name="Karaoz U."/>
            <person name="Brodie E.L."/>
            <person name="Williams K.H."/>
            <person name="Hubbard S.S."/>
            <person name="Banfield J.F."/>
        </authorList>
    </citation>
    <scope>NUCLEOTIDE SEQUENCE [LARGE SCALE GENOMIC DNA]</scope>
</reference>
<evidence type="ECO:0000256" key="1">
    <source>
        <dbReference type="SAM" id="MobiDB-lite"/>
    </source>
</evidence>
<gene>
    <name evidence="4" type="ORF">A2637_06590</name>
</gene>
<feature type="transmembrane region" description="Helical" evidence="2">
    <location>
        <begin position="45"/>
        <end position="68"/>
    </location>
</feature>
<evidence type="ECO:0000313" key="4">
    <source>
        <dbReference type="EMBL" id="OGI45348.1"/>
    </source>
</evidence>
<dbReference type="AlphaFoldDB" id="A0A1F6TJU2"/>
<dbReference type="EMBL" id="MFSY01000078">
    <property type="protein sequence ID" value="OGI45348.1"/>
    <property type="molecule type" value="Genomic_DNA"/>
</dbReference>
<feature type="region of interest" description="Disordered" evidence="1">
    <location>
        <begin position="155"/>
        <end position="188"/>
    </location>
</feature>
<evidence type="ECO:0000256" key="2">
    <source>
        <dbReference type="SAM" id="Phobius"/>
    </source>
</evidence>
<keyword evidence="2" id="KW-0812">Transmembrane</keyword>
<proteinExistence type="predicted"/>
<evidence type="ECO:0000313" key="5">
    <source>
        <dbReference type="Proteomes" id="UP000179360"/>
    </source>
</evidence>
<protein>
    <recommendedName>
        <fullName evidence="3">DUF2231 domain-containing protein</fullName>
    </recommendedName>
</protein>
<dbReference type="Proteomes" id="UP000179360">
    <property type="component" value="Unassembled WGS sequence"/>
</dbReference>
<organism evidence="4 5">
    <name type="scientific">Candidatus Muproteobacteria bacterium RIFCSPHIGHO2_01_FULL_65_16</name>
    <dbReference type="NCBI Taxonomy" id="1817764"/>
    <lineage>
        <taxon>Bacteria</taxon>
        <taxon>Pseudomonadati</taxon>
        <taxon>Pseudomonadota</taxon>
        <taxon>Candidatus Muproteobacteria</taxon>
    </lineage>
</organism>
<comment type="caution">
    <text evidence="4">The sequence shown here is derived from an EMBL/GenBank/DDBJ whole genome shotgun (WGS) entry which is preliminary data.</text>
</comment>
<name>A0A1F6TJU2_9PROT</name>
<feature type="transmembrane region" description="Helical" evidence="2">
    <location>
        <begin position="114"/>
        <end position="133"/>
    </location>
</feature>
<feature type="domain" description="DUF2231" evidence="3">
    <location>
        <begin position="9"/>
        <end position="147"/>
    </location>
</feature>
<dbReference type="STRING" id="1817764.A2637_06590"/>
<evidence type="ECO:0000259" key="3">
    <source>
        <dbReference type="Pfam" id="PF09990"/>
    </source>
</evidence>
<accession>A0A1F6TJU2</accession>
<keyword evidence="2" id="KW-1133">Transmembrane helix</keyword>
<sequence length="188" mass="20567">MIEIIPNWHPIFVHFAVGLLVIAAFLFAAVVLHPRDSNVRRQAHIVAHWNLWLGYGSALIAAFFGWLAFNSVTHDAPSHAAMSVHRNWALTTLAVFLPLVVWSVMRYRAGHKTNIVFAAALIVPTFLLGLTGWHGGELVYRYGLGVQSLPAADGSGNGGGKAARLLPSENKATNTTKHDHDDRDGHDH</sequence>
<feature type="transmembrane region" description="Helical" evidence="2">
    <location>
        <begin position="88"/>
        <end position="107"/>
    </location>
</feature>